<sequence>MTYLPSLLQLVIFGSANDTEESVKEVLQRSYPQYMNYTGTISGIKDVIKFNAMFGILHITVPVAPVYITILVLRAKIVQQLQSQENMSHHTRLMHKQLLKAITYQACLPMLILIPVVAYAIGQLDIYHHPALEYCVRRGRETGRILAQIC</sequence>
<evidence type="ECO:0000313" key="8">
    <source>
        <dbReference type="Proteomes" id="UP000054495"/>
    </source>
</evidence>
<evidence type="ECO:0000256" key="1">
    <source>
        <dbReference type="ARBA" id="ARBA00004141"/>
    </source>
</evidence>
<comment type="similarity">
    <text evidence="2">Belongs to the nematode receptor-like protein srd family.</text>
</comment>
<protein>
    <recommendedName>
        <fullName evidence="9">G-protein coupled receptors family 1 profile domain-containing protein</fullName>
    </recommendedName>
</protein>
<feature type="transmembrane region" description="Helical" evidence="6">
    <location>
        <begin position="52"/>
        <end position="73"/>
    </location>
</feature>
<dbReference type="PANTHER" id="PTHR22945:SF90">
    <property type="entry name" value="G_PROTEIN_RECEP_F1_2 DOMAIN-CONTAINING PROTEIN"/>
    <property type="match status" value="1"/>
</dbReference>
<evidence type="ECO:0000256" key="6">
    <source>
        <dbReference type="SAM" id="Phobius"/>
    </source>
</evidence>
<comment type="subcellular location">
    <subcellularLocation>
        <location evidence="1">Membrane</location>
        <topology evidence="1">Multi-pass membrane protein</topology>
    </subcellularLocation>
</comment>
<keyword evidence="3 6" id="KW-0812">Transmembrane</keyword>
<keyword evidence="8" id="KW-1185">Reference proteome</keyword>
<dbReference type="EMBL" id="KE124832">
    <property type="protein sequence ID" value="EPB77616.1"/>
    <property type="molecule type" value="Genomic_DNA"/>
</dbReference>
<dbReference type="GO" id="GO:0016020">
    <property type="term" value="C:membrane"/>
    <property type="evidence" value="ECO:0007669"/>
    <property type="project" value="UniProtKB-SubCell"/>
</dbReference>
<accession>A0A0D6M5C8</accession>
<evidence type="ECO:0000313" key="7">
    <source>
        <dbReference type="EMBL" id="EPB77616.1"/>
    </source>
</evidence>
<evidence type="ECO:0008006" key="9">
    <source>
        <dbReference type="Google" id="ProtNLM"/>
    </source>
</evidence>
<dbReference type="InterPro" id="IPR019421">
    <property type="entry name" value="7TM_GPCR_serpentine_rcpt_Srd"/>
</dbReference>
<dbReference type="Pfam" id="PF10317">
    <property type="entry name" value="7TM_GPCR_Srd"/>
    <property type="match status" value="1"/>
</dbReference>
<reference evidence="7 8" key="1">
    <citation type="submission" date="2013-05" db="EMBL/GenBank/DDBJ databases">
        <title>Draft genome of the parasitic nematode Anyclostoma ceylanicum.</title>
        <authorList>
            <person name="Mitreva M."/>
        </authorList>
    </citation>
    <scope>NUCLEOTIDE SEQUENCE [LARGE SCALE GENOMIC DNA]</scope>
</reference>
<evidence type="ECO:0000256" key="2">
    <source>
        <dbReference type="ARBA" id="ARBA00009166"/>
    </source>
</evidence>
<dbReference type="AlphaFoldDB" id="A0A0D6M5C8"/>
<keyword evidence="5 6" id="KW-0472">Membrane</keyword>
<organism evidence="7 8">
    <name type="scientific">Ancylostoma ceylanicum</name>
    <dbReference type="NCBI Taxonomy" id="53326"/>
    <lineage>
        <taxon>Eukaryota</taxon>
        <taxon>Metazoa</taxon>
        <taxon>Ecdysozoa</taxon>
        <taxon>Nematoda</taxon>
        <taxon>Chromadorea</taxon>
        <taxon>Rhabditida</taxon>
        <taxon>Rhabditina</taxon>
        <taxon>Rhabditomorpha</taxon>
        <taxon>Strongyloidea</taxon>
        <taxon>Ancylostomatidae</taxon>
        <taxon>Ancylostomatinae</taxon>
        <taxon>Ancylostoma</taxon>
    </lineage>
</organism>
<keyword evidence="4 6" id="KW-1133">Transmembrane helix</keyword>
<proteinExistence type="inferred from homology"/>
<evidence type="ECO:0000256" key="3">
    <source>
        <dbReference type="ARBA" id="ARBA00022692"/>
    </source>
</evidence>
<dbReference type="Proteomes" id="UP000054495">
    <property type="component" value="Unassembled WGS sequence"/>
</dbReference>
<feature type="transmembrane region" description="Helical" evidence="6">
    <location>
        <begin position="102"/>
        <end position="122"/>
    </location>
</feature>
<dbReference type="PANTHER" id="PTHR22945">
    <property type="entry name" value="SERPENTINE RECEPTOR, CLASS D DELTA"/>
    <property type="match status" value="1"/>
</dbReference>
<name>A0A0D6M5C8_9BILA</name>
<evidence type="ECO:0000256" key="5">
    <source>
        <dbReference type="ARBA" id="ARBA00023136"/>
    </source>
</evidence>
<gene>
    <name evidence="7" type="ORF">ANCCEY_03288</name>
</gene>
<dbReference type="InterPro" id="IPR050920">
    <property type="entry name" value="Nematode_rcpt-like_delta"/>
</dbReference>
<evidence type="ECO:0000256" key="4">
    <source>
        <dbReference type="ARBA" id="ARBA00022989"/>
    </source>
</evidence>